<dbReference type="GO" id="GO:0016020">
    <property type="term" value="C:membrane"/>
    <property type="evidence" value="ECO:0007669"/>
    <property type="project" value="UniProtKB-SubCell"/>
</dbReference>
<dbReference type="PIRSF" id="PIRSF005859">
    <property type="entry name" value="PBR"/>
    <property type="match status" value="1"/>
</dbReference>
<comment type="caution">
    <text evidence="7">The sequence shown here is derived from an EMBL/GenBank/DDBJ whole genome shotgun (WGS) entry which is preliminary data.</text>
</comment>
<dbReference type="PANTHER" id="PTHR10057:SF0">
    <property type="entry name" value="TRANSLOCATOR PROTEIN"/>
    <property type="match status" value="1"/>
</dbReference>
<evidence type="ECO:0000256" key="6">
    <source>
        <dbReference type="SAM" id="Phobius"/>
    </source>
</evidence>
<dbReference type="EMBL" id="RRAZ01000067">
    <property type="protein sequence ID" value="RRH68147.1"/>
    <property type="molecule type" value="Genomic_DNA"/>
</dbReference>
<dbReference type="AlphaFoldDB" id="A0A3P3D134"/>
<dbReference type="InterPro" id="IPR004307">
    <property type="entry name" value="TspO_MBR"/>
</dbReference>
<evidence type="ECO:0000256" key="5">
    <source>
        <dbReference type="ARBA" id="ARBA00023136"/>
    </source>
</evidence>
<feature type="transmembrane region" description="Helical" evidence="6">
    <location>
        <begin position="127"/>
        <end position="150"/>
    </location>
</feature>
<dbReference type="GO" id="GO:0033013">
    <property type="term" value="P:tetrapyrrole metabolic process"/>
    <property type="evidence" value="ECO:0007669"/>
    <property type="project" value="UniProtKB-ARBA"/>
</dbReference>
<dbReference type="Gene3D" id="1.20.1260.100">
    <property type="entry name" value="TspO/MBR protein"/>
    <property type="match status" value="1"/>
</dbReference>
<evidence type="ECO:0000313" key="7">
    <source>
        <dbReference type="EMBL" id="RRH68147.1"/>
    </source>
</evidence>
<keyword evidence="5 6" id="KW-0472">Membrane</keyword>
<organism evidence="7 8">
    <name type="scientific">Falsigemmobacter faecalis</name>
    <dbReference type="NCBI Taxonomy" id="2488730"/>
    <lineage>
        <taxon>Bacteria</taxon>
        <taxon>Pseudomonadati</taxon>
        <taxon>Pseudomonadota</taxon>
        <taxon>Alphaproteobacteria</taxon>
        <taxon>Rhodobacterales</taxon>
        <taxon>Paracoccaceae</taxon>
        <taxon>Falsigemmobacter</taxon>
    </lineage>
</organism>
<dbReference type="InterPro" id="IPR038330">
    <property type="entry name" value="TspO/MBR-related_sf"/>
</dbReference>
<dbReference type="FunFam" id="1.20.1260.100:FF:000001">
    <property type="entry name" value="translocator protein 2"/>
    <property type="match status" value="1"/>
</dbReference>
<dbReference type="Pfam" id="PF03073">
    <property type="entry name" value="TspO_MBR"/>
    <property type="match status" value="1"/>
</dbReference>
<keyword evidence="3 6" id="KW-0812">Transmembrane</keyword>
<evidence type="ECO:0000256" key="2">
    <source>
        <dbReference type="ARBA" id="ARBA00007524"/>
    </source>
</evidence>
<evidence type="ECO:0000313" key="8">
    <source>
        <dbReference type="Proteomes" id="UP000282125"/>
    </source>
</evidence>
<gene>
    <name evidence="7" type="ORF">EG244_19775</name>
</gene>
<accession>A0A3P3D134</accession>
<sequence length="154" mass="17401">MKSQWLWLVVFVVAVSGIGAVIGMNFPPGPWFETLQKPWFQPPNAVFAPVWTVLYVMIGVAGWRIFCLEDEPGLRVLWGVQMGLNFLWSPVFFGLQTAGWALVVIAGLWLVLVAFIRLAWREERVSAWLFMPYLAWVSFATALNGAIWSLNRGA</sequence>
<feature type="transmembrane region" description="Helical" evidence="6">
    <location>
        <begin position="46"/>
        <end position="66"/>
    </location>
</feature>
<dbReference type="Proteomes" id="UP000282125">
    <property type="component" value="Unassembled WGS sequence"/>
</dbReference>
<feature type="transmembrane region" description="Helical" evidence="6">
    <location>
        <begin position="73"/>
        <end position="93"/>
    </location>
</feature>
<feature type="transmembrane region" description="Helical" evidence="6">
    <location>
        <begin position="99"/>
        <end position="120"/>
    </location>
</feature>
<comment type="subcellular location">
    <subcellularLocation>
        <location evidence="1">Membrane</location>
        <topology evidence="1">Multi-pass membrane protein</topology>
    </subcellularLocation>
</comment>
<keyword evidence="4 6" id="KW-1133">Transmembrane helix</keyword>
<dbReference type="PANTHER" id="PTHR10057">
    <property type="entry name" value="PERIPHERAL-TYPE BENZODIAZEPINE RECEPTOR"/>
    <property type="match status" value="1"/>
</dbReference>
<proteinExistence type="inferred from homology"/>
<keyword evidence="8" id="KW-1185">Reference proteome</keyword>
<evidence type="ECO:0000256" key="4">
    <source>
        <dbReference type="ARBA" id="ARBA00022989"/>
    </source>
</evidence>
<dbReference type="OrthoDB" id="9795496at2"/>
<evidence type="ECO:0000256" key="1">
    <source>
        <dbReference type="ARBA" id="ARBA00004141"/>
    </source>
</evidence>
<protein>
    <submittedName>
        <fullName evidence="7">Tryptophan-rich sensory protein</fullName>
    </submittedName>
</protein>
<reference evidence="7 8" key="1">
    <citation type="submission" date="2018-11" db="EMBL/GenBank/DDBJ databases">
        <title>Gemmobacter sp. nov., YIM 102744-1 draft genome.</title>
        <authorList>
            <person name="Li G."/>
            <person name="Jiang Y."/>
        </authorList>
    </citation>
    <scope>NUCLEOTIDE SEQUENCE [LARGE SCALE GENOMIC DNA]</scope>
    <source>
        <strain evidence="7 8">YIM 102744-1</strain>
    </source>
</reference>
<name>A0A3P3D134_9RHOB</name>
<evidence type="ECO:0000256" key="3">
    <source>
        <dbReference type="ARBA" id="ARBA00022692"/>
    </source>
</evidence>
<comment type="similarity">
    <text evidence="2">Belongs to the TspO/BZRP family.</text>
</comment>
<dbReference type="CDD" id="cd15904">
    <property type="entry name" value="TSPO_MBR"/>
    <property type="match status" value="1"/>
</dbReference>
<feature type="transmembrane region" description="Helical" evidence="6">
    <location>
        <begin position="5"/>
        <end position="26"/>
    </location>
</feature>